<feature type="non-terminal residue" evidence="1">
    <location>
        <position position="295"/>
    </location>
</feature>
<dbReference type="AlphaFoldDB" id="A0AA36CUG3"/>
<name>A0AA36CUG3_9BILA</name>
<dbReference type="EMBL" id="CATQJA010002630">
    <property type="protein sequence ID" value="CAJ0574430.1"/>
    <property type="molecule type" value="Genomic_DNA"/>
</dbReference>
<protein>
    <submittedName>
        <fullName evidence="1">Uncharacterized protein</fullName>
    </submittedName>
</protein>
<organism evidence="1 2">
    <name type="scientific">Mesorhabditis spiculigera</name>
    <dbReference type="NCBI Taxonomy" id="96644"/>
    <lineage>
        <taxon>Eukaryota</taxon>
        <taxon>Metazoa</taxon>
        <taxon>Ecdysozoa</taxon>
        <taxon>Nematoda</taxon>
        <taxon>Chromadorea</taxon>
        <taxon>Rhabditida</taxon>
        <taxon>Rhabditina</taxon>
        <taxon>Rhabditomorpha</taxon>
        <taxon>Rhabditoidea</taxon>
        <taxon>Rhabditidae</taxon>
        <taxon>Mesorhabditinae</taxon>
        <taxon>Mesorhabditis</taxon>
    </lineage>
</organism>
<comment type="caution">
    <text evidence="1">The sequence shown here is derived from an EMBL/GenBank/DDBJ whole genome shotgun (WGS) entry which is preliminary data.</text>
</comment>
<evidence type="ECO:0000313" key="1">
    <source>
        <dbReference type="EMBL" id="CAJ0574430.1"/>
    </source>
</evidence>
<reference evidence="1" key="1">
    <citation type="submission" date="2023-06" db="EMBL/GenBank/DDBJ databases">
        <authorList>
            <person name="Delattre M."/>
        </authorList>
    </citation>
    <scope>NUCLEOTIDE SEQUENCE</scope>
    <source>
        <strain evidence="1">AF72</strain>
    </source>
</reference>
<proteinExistence type="predicted"/>
<keyword evidence="2" id="KW-1185">Reference proteome</keyword>
<evidence type="ECO:0000313" key="2">
    <source>
        <dbReference type="Proteomes" id="UP001177023"/>
    </source>
</evidence>
<sequence>MREAGIAVFFTWPPCDFYLCGRLTRITFGCKDKSVFDPYGTCVDVRRKVIHGRWYDWVKVVLQYDAQGNPLAGFLVENTHWNSHLFRRNNFVIYPVFGPGTALDDERYLRLDCWIPDGTTPGQALLSVVKLTPEEYLDVYTDAFIKLIDCPLLRFSHIYEKETDCLHSLHFFQQFIHHIIQSAIPNGEGRRLVILDIYTTQQLQQESLKCLSDEYEMMMGRLIEWIENNARGQSIQLYQIGTDLGERESELLGRIYPTGINVIIAQNYSAENQVPWALSHEGRTPTALGIRRRYY</sequence>
<accession>A0AA36CUG3</accession>
<gene>
    <name evidence="1" type="ORF">MSPICULIGERA_LOCUS12763</name>
</gene>
<dbReference type="Proteomes" id="UP001177023">
    <property type="component" value="Unassembled WGS sequence"/>
</dbReference>